<gene>
    <name evidence="3" type="ORF">SPRG_02068</name>
</gene>
<dbReference type="AlphaFoldDB" id="A0A067CRF1"/>
<dbReference type="GeneID" id="24124637"/>
<keyword evidence="2" id="KW-0472">Membrane</keyword>
<sequence>METASRAGGGRLYRNGVTQVRVKPRSAMAWTTPCMGAEPARAIMACATKHVAALSRHLKLPLCLLLCAFMMVYLFSEHVAWLGLPTAEAAASPSYVSFVSIPVLERVLPMKHLIEELLRRGHRVSFALPEMCRNWVSDLPGLEFISLGTMPSPIPHALTLKSAVGNVGIYSSYLASLQYYASFYKPMFHPLRTDFTEDAPTIVVADRYAFAAMDVANNLSIPFIIHNPFLLLDIDDPPFYVPAPFSRYPMATQTVWQRCANGLHRLRFRLSNAAVAASLAKARSEFALSPTPIYGERLILTNTVFGLEHPRPLSPLHRLVGALTSGSPPSPSPELDAFLRRDRDGCVVLVDFGADVLLSTDMVSLLMTVLRDVECRTIWKLSPDMHKSFQHDEVTRDLLASSDVFFSLSHSLHVPNTTHVRFLVTSGGFSAVQSALLAGTPILSIPFSAEHAEFTDRVVRAGAGVAIEANKVTAASLHFASDLLLSHDRFAHAAERVGGLLSTGGGVDAAVDAIEAVAARGTAGWIPARETQPLLKTYLLDVYAVYGAVLCGVAVVLRTLLSACLSVFARHDPLKKTQ</sequence>
<dbReference type="GO" id="GO:0008194">
    <property type="term" value="F:UDP-glycosyltransferase activity"/>
    <property type="evidence" value="ECO:0007669"/>
    <property type="project" value="InterPro"/>
</dbReference>
<dbReference type="Gene3D" id="3.40.50.2000">
    <property type="entry name" value="Glycogen Phosphorylase B"/>
    <property type="match status" value="2"/>
</dbReference>
<evidence type="ECO:0000313" key="3">
    <source>
        <dbReference type="EMBL" id="KDO33259.1"/>
    </source>
</evidence>
<dbReference type="Proteomes" id="UP000030745">
    <property type="component" value="Unassembled WGS sequence"/>
</dbReference>
<feature type="transmembrane region" description="Helical" evidence="2">
    <location>
        <begin position="543"/>
        <end position="569"/>
    </location>
</feature>
<dbReference type="KEGG" id="spar:SPRG_02068"/>
<dbReference type="OMA" id="YASFQRP"/>
<keyword evidence="1" id="KW-0808">Transferase</keyword>
<evidence type="ECO:0008006" key="5">
    <source>
        <dbReference type="Google" id="ProtNLM"/>
    </source>
</evidence>
<evidence type="ECO:0000256" key="1">
    <source>
        <dbReference type="ARBA" id="ARBA00022679"/>
    </source>
</evidence>
<dbReference type="InterPro" id="IPR050426">
    <property type="entry name" value="Glycosyltransferase_28"/>
</dbReference>
<name>A0A067CRF1_SAPPC</name>
<dbReference type="CDD" id="cd03784">
    <property type="entry name" value="GT1_Gtf-like"/>
    <property type="match status" value="1"/>
</dbReference>
<reference evidence="3 4" key="1">
    <citation type="journal article" date="2013" name="PLoS Genet.">
        <title>Distinctive expansion of potential virulence genes in the genome of the oomycete fish pathogen Saprolegnia parasitica.</title>
        <authorList>
            <person name="Jiang R.H."/>
            <person name="de Bruijn I."/>
            <person name="Haas B.J."/>
            <person name="Belmonte R."/>
            <person name="Lobach L."/>
            <person name="Christie J."/>
            <person name="van den Ackerveken G."/>
            <person name="Bottin A."/>
            <person name="Bulone V."/>
            <person name="Diaz-Moreno S.M."/>
            <person name="Dumas B."/>
            <person name="Fan L."/>
            <person name="Gaulin E."/>
            <person name="Govers F."/>
            <person name="Grenville-Briggs L.J."/>
            <person name="Horner N.R."/>
            <person name="Levin J.Z."/>
            <person name="Mammella M."/>
            <person name="Meijer H.J."/>
            <person name="Morris P."/>
            <person name="Nusbaum C."/>
            <person name="Oome S."/>
            <person name="Phillips A.J."/>
            <person name="van Rooyen D."/>
            <person name="Rzeszutek E."/>
            <person name="Saraiva M."/>
            <person name="Secombes C.J."/>
            <person name="Seidl M.F."/>
            <person name="Snel B."/>
            <person name="Stassen J.H."/>
            <person name="Sykes S."/>
            <person name="Tripathy S."/>
            <person name="van den Berg H."/>
            <person name="Vega-Arreguin J.C."/>
            <person name="Wawra S."/>
            <person name="Young S.K."/>
            <person name="Zeng Q."/>
            <person name="Dieguez-Uribeondo J."/>
            <person name="Russ C."/>
            <person name="Tyler B.M."/>
            <person name="van West P."/>
        </authorList>
    </citation>
    <scope>NUCLEOTIDE SEQUENCE [LARGE SCALE GENOMIC DNA]</scope>
    <source>
        <strain evidence="3 4">CBS 223.65</strain>
    </source>
</reference>
<accession>A0A067CRF1</accession>
<dbReference type="RefSeq" id="XP_012196015.1">
    <property type="nucleotide sequence ID" value="XM_012340625.1"/>
</dbReference>
<protein>
    <recommendedName>
        <fullName evidence="5">UDP-glycosyltransferases domain-containing protein</fullName>
    </recommendedName>
</protein>
<dbReference type="SUPFAM" id="SSF53756">
    <property type="entry name" value="UDP-Glycosyltransferase/glycogen phosphorylase"/>
    <property type="match status" value="1"/>
</dbReference>
<organism evidence="3 4">
    <name type="scientific">Saprolegnia parasitica (strain CBS 223.65)</name>
    <dbReference type="NCBI Taxonomy" id="695850"/>
    <lineage>
        <taxon>Eukaryota</taxon>
        <taxon>Sar</taxon>
        <taxon>Stramenopiles</taxon>
        <taxon>Oomycota</taxon>
        <taxon>Saprolegniomycetes</taxon>
        <taxon>Saprolegniales</taxon>
        <taxon>Saprolegniaceae</taxon>
        <taxon>Saprolegnia</taxon>
    </lineage>
</organism>
<dbReference type="VEuPathDB" id="FungiDB:SPRG_02068"/>
<dbReference type="InterPro" id="IPR002213">
    <property type="entry name" value="UDP_glucos_trans"/>
</dbReference>
<keyword evidence="4" id="KW-1185">Reference proteome</keyword>
<dbReference type="EMBL" id="KK583193">
    <property type="protein sequence ID" value="KDO33259.1"/>
    <property type="molecule type" value="Genomic_DNA"/>
</dbReference>
<dbReference type="PANTHER" id="PTHR48050">
    <property type="entry name" value="STEROL 3-BETA-GLUCOSYLTRANSFERASE"/>
    <property type="match status" value="1"/>
</dbReference>
<keyword evidence="2" id="KW-0812">Transmembrane</keyword>
<keyword evidence="2" id="KW-1133">Transmembrane helix</keyword>
<evidence type="ECO:0000256" key="2">
    <source>
        <dbReference type="SAM" id="Phobius"/>
    </source>
</evidence>
<proteinExistence type="predicted"/>
<dbReference type="Pfam" id="PF00201">
    <property type="entry name" value="UDPGT"/>
    <property type="match status" value="1"/>
</dbReference>
<dbReference type="PANTHER" id="PTHR48050:SF13">
    <property type="entry name" value="STEROL 3-BETA-GLUCOSYLTRANSFERASE UGT80A2"/>
    <property type="match status" value="1"/>
</dbReference>
<evidence type="ECO:0000313" key="4">
    <source>
        <dbReference type="Proteomes" id="UP000030745"/>
    </source>
</evidence>
<dbReference type="OrthoDB" id="5835829at2759"/>